<dbReference type="PANTHER" id="PTHR45911">
    <property type="entry name" value="C2 DOMAIN-CONTAINING PROTEIN"/>
    <property type="match status" value="1"/>
</dbReference>
<dbReference type="PANTHER" id="PTHR45911:SF4">
    <property type="entry name" value="MULTIPLE C2 AND TRANSMEMBRANE DOMAIN-CONTAINING PROTEIN"/>
    <property type="match status" value="1"/>
</dbReference>
<dbReference type="GO" id="GO:0016020">
    <property type="term" value="C:membrane"/>
    <property type="evidence" value="ECO:0007669"/>
    <property type="project" value="TreeGrafter"/>
</dbReference>
<dbReference type="Pfam" id="PF00168">
    <property type="entry name" value="C2"/>
    <property type="match status" value="1"/>
</dbReference>
<keyword evidence="1" id="KW-0479">Metal-binding</keyword>
<dbReference type="InterPro" id="IPR035892">
    <property type="entry name" value="C2_domain_sf"/>
</dbReference>
<dbReference type="InterPro" id="IPR000772">
    <property type="entry name" value="Ricin_B_lectin"/>
</dbReference>
<dbReference type="PROSITE" id="PS50231">
    <property type="entry name" value="RICIN_B_LECTIN"/>
    <property type="match status" value="1"/>
</dbReference>
<dbReference type="InterPro" id="IPR035992">
    <property type="entry name" value="Ricin_B-like_lectins"/>
</dbReference>
<dbReference type="CDD" id="cd00161">
    <property type="entry name" value="beta-trefoil_Ricin-like"/>
    <property type="match status" value="1"/>
</dbReference>
<keyword evidence="2" id="KW-0106">Calcium</keyword>
<dbReference type="Gene3D" id="2.80.10.50">
    <property type="match status" value="1"/>
</dbReference>
<dbReference type="Gene3D" id="2.60.40.150">
    <property type="entry name" value="C2 domain"/>
    <property type="match status" value="1"/>
</dbReference>
<dbReference type="SUPFAM" id="SSF49562">
    <property type="entry name" value="C2 domain (Calcium/lipid-binding domain, CaLB)"/>
    <property type="match status" value="1"/>
</dbReference>
<dbReference type="Pfam" id="PF00652">
    <property type="entry name" value="Ricin_B_lectin"/>
    <property type="match status" value="1"/>
</dbReference>
<evidence type="ECO:0000259" key="3">
    <source>
        <dbReference type="PROSITE" id="PS50004"/>
    </source>
</evidence>
<dbReference type="SMART" id="SM00458">
    <property type="entry name" value="RICIN"/>
    <property type="match status" value="1"/>
</dbReference>
<dbReference type="PROSITE" id="PS50004">
    <property type="entry name" value="C2"/>
    <property type="match status" value="1"/>
</dbReference>
<sequence length="275" mass="30418">ISTMSLNLNIRLIEAVDVPRMDGLGKSDPYCTIKVTGVDQVFQTKYIDNTENPKWNEDFFIPIQPDYSDVLFTLIDKDIKFDDIISDINVALNPLQFGKVHEFFIDLNPKKGKKGGKLKFLLQIAPSDLTPFTEPPPPPVSSAPPPGKQFSILSAFNPKFALDVEGASTKSGAKVILYDYHGKANQLWTYEANKTIKSVNSGLVLDVEGGVKNGSKLIQFPAHAKDNQRWIFDGKVIKLEKGGLAIDIKEGKIQKGTEIIGFTVHGNGNQQFIIK</sequence>
<dbReference type="SUPFAM" id="SSF50370">
    <property type="entry name" value="Ricin B-like lectins"/>
    <property type="match status" value="1"/>
</dbReference>
<organism evidence="4">
    <name type="scientific">Coptotermes formosanus</name>
    <name type="common">Formosan subterranean termite</name>
    <dbReference type="NCBI Taxonomy" id="36987"/>
    <lineage>
        <taxon>Eukaryota</taxon>
        <taxon>Metazoa</taxon>
        <taxon>Ecdysozoa</taxon>
        <taxon>Arthropoda</taxon>
        <taxon>Hexapoda</taxon>
        <taxon>Insecta</taxon>
        <taxon>Pterygota</taxon>
        <taxon>Neoptera</taxon>
        <taxon>Polyneoptera</taxon>
        <taxon>Dictyoptera</taxon>
        <taxon>Blattodea</taxon>
        <taxon>Blattoidea</taxon>
        <taxon>Termitoidae</taxon>
        <taxon>Rhinotermitidae</taxon>
        <taxon>Coptotermes</taxon>
    </lineage>
</organism>
<feature type="domain" description="C2" evidence="3">
    <location>
        <begin position="1"/>
        <end position="105"/>
    </location>
</feature>
<evidence type="ECO:0000256" key="2">
    <source>
        <dbReference type="ARBA" id="ARBA00022837"/>
    </source>
</evidence>
<name>G9I453_COPFO</name>
<accession>G9I453</accession>
<reference evidence="4" key="1">
    <citation type="journal article" date="2012" name="Insect Mol. Biol.">
        <title>Carbohydrate-active enzymes revealed in Coptotermes formosanus (Isoptera: Rhinotermitidae) transcriptome.</title>
        <authorList>
            <person name="Zhang D."/>
            <person name="Lax A.R."/>
            <person name="Henrissat B."/>
            <person name="Coutinho P."/>
            <person name="Katiya N."/>
            <person name="Nierman W.C."/>
            <person name="Fedorova N."/>
        </authorList>
    </citation>
    <scope>NUCLEOTIDE SEQUENCE</scope>
</reference>
<dbReference type="AlphaFoldDB" id="G9I453"/>
<dbReference type="InterPro" id="IPR000008">
    <property type="entry name" value="C2_dom"/>
</dbReference>
<dbReference type="CDD" id="cd00030">
    <property type="entry name" value="C2"/>
    <property type="match status" value="1"/>
</dbReference>
<evidence type="ECO:0000256" key="1">
    <source>
        <dbReference type="ARBA" id="ARBA00022723"/>
    </source>
</evidence>
<protein>
    <submittedName>
        <fullName evidence="4">Carbohydrate binding module</fullName>
    </submittedName>
</protein>
<dbReference type="EMBL" id="JN565065">
    <property type="protein sequence ID" value="AEW67347.1"/>
    <property type="molecule type" value="mRNA"/>
</dbReference>
<dbReference type="SMART" id="SM00239">
    <property type="entry name" value="C2"/>
    <property type="match status" value="1"/>
</dbReference>
<proteinExistence type="evidence at transcript level"/>
<feature type="non-terminal residue" evidence="4">
    <location>
        <position position="1"/>
    </location>
</feature>
<dbReference type="GO" id="GO:0005509">
    <property type="term" value="F:calcium ion binding"/>
    <property type="evidence" value="ECO:0007669"/>
    <property type="project" value="TreeGrafter"/>
</dbReference>
<evidence type="ECO:0000313" key="4">
    <source>
        <dbReference type="EMBL" id="AEW67347.1"/>
    </source>
</evidence>